<dbReference type="AlphaFoldDB" id="A0A433RSD8"/>
<accession>A0A433RSD8</accession>
<reference evidence="2 3" key="1">
    <citation type="submission" date="2014-11" db="EMBL/GenBank/DDBJ databases">
        <title>Genome sequence and analysis of novel Kurthia sp.</title>
        <authorList>
            <person name="Lawson J.N."/>
            <person name="Gonzalez J.E."/>
            <person name="Rinauldi L."/>
            <person name="Xuan Z."/>
            <person name="Firman A."/>
            <person name="Shaddox L."/>
            <person name="Trudeau A."/>
            <person name="Shah S."/>
            <person name="Reiman D."/>
        </authorList>
    </citation>
    <scope>NUCLEOTIDE SEQUENCE [LARGE SCALE GENOMIC DNA]</scope>
    <source>
        <strain evidence="2 3">3B1D</strain>
    </source>
</reference>
<dbReference type="InterPro" id="IPR006490">
    <property type="entry name" value="Maj_tail_phi13"/>
</dbReference>
<gene>
    <name evidence="2" type="ORF">QI30_08895</name>
</gene>
<dbReference type="OrthoDB" id="9780018at2"/>
<sequence length="190" mass="20810">MKNENKVTFGLKNAHYAPITDTTDGVFTYGTPVRIPGATEMSTDPAGESTSFFADDINFYEAIANQGYEGTFNFAKLPNSFYVDILGYTFVNGGLYENANAKIKPFALLFEIDGDQQADRFVYYNVSANRPGTASKTKEDSTEVNTVELSFKATPRPDGAIKWVTGPETPAAIYDAFYTAVTEPTEVPTI</sequence>
<evidence type="ECO:0000313" key="3">
    <source>
        <dbReference type="Proteomes" id="UP000288623"/>
    </source>
</evidence>
<proteinExistence type="predicted"/>
<dbReference type="EMBL" id="JTFC01000031">
    <property type="protein sequence ID" value="RUS55073.1"/>
    <property type="molecule type" value="Genomic_DNA"/>
</dbReference>
<keyword evidence="3" id="KW-1185">Reference proteome</keyword>
<organism evidence="2 3">
    <name type="scientific">Candidatus Kurthia intestinigallinarum</name>
    <dbReference type="NCBI Taxonomy" id="1562256"/>
    <lineage>
        <taxon>Bacteria</taxon>
        <taxon>Bacillati</taxon>
        <taxon>Bacillota</taxon>
        <taxon>Bacilli</taxon>
        <taxon>Bacillales</taxon>
        <taxon>Caryophanaceae</taxon>
        <taxon>Kurthia</taxon>
    </lineage>
</organism>
<evidence type="ECO:0000313" key="2">
    <source>
        <dbReference type="EMBL" id="RUS55073.1"/>
    </source>
</evidence>
<dbReference type="RefSeq" id="WP_126990571.1">
    <property type="nucleotide sequence ID" value="NZ_JTFC01000031.1"/>
</dbReference>
<dbReference type="Proteomes" id="UP000288623">
    <property type="component" value="Unassembled WGS sequence"/>
</dbReference>
<comment type="caution">
    <text evidence="2">The sequence shown here is derived from an EMBL/GenBank/DDBJ whole genome shotgun (WGS) entry which is preliminary data.</text>
</comment>
<evidence type="ECO:0000259" key="1">
    <source>
        <dbReference type="Pfam" id="PF06488"/>
    </source>
</evidence>
<protein>
    <submittedName>
        <fullName evidence="2">Phage tail protein</fullName>
    </submittedName>
</protein>
<dbReference type="InterPro" id="IPR046764">
    <property type="entry name" value="L_lac_phage_MSP_N"/>
</dbReference>
<dbReference type="Pfam" id="PF06488">
    <property type="entry name" value="L_lac_phage_MSP"/>
    <property type="match status" value="1"/>
</dbReference>
<feature type="domain" description="Phage tail tube protein N-terminal" evidence="1">
    <location>
        <begin position="4"/>
        <end position="175"/>
    </location>
</feature>
<dbReference type="NCBIfam" id="TIGR01603">
    <property type="entry name" value="maj_tail_phi13"/>
    <property type="match status" value="1"/>
</dbReference>
<name>A0A433RSD8_9BACL</name>